<dbReference type="PANTHER" id="PTHR44757">
    <property type="entry name" value="DIGUANYLATE CYCLASE DGCP"/>
    <property type="match status" value="1"/>
</dbReference>
<reference evidence="4 5" key="1">
    <citation type="submission" date="2019-06" db="EMBL/GenBank/DDBJ databases">
        <title>Whole genome shotgun sequence of Zoogloea ramigera NBRC 15342.</title>
        <authorList>
            <person name="Hosoyama A."/>
            <person name="Uohara A."/>
            <person name="Ohji S."/>
            <person name="Ichikawa N."/>
        </authorList>
    </citation>
    <scope>NUCLEOTIDE SEQUENCE [LARGE SCALE GENOMIC DNA]</scope>
    <source>
        <strain evidence="4 5">NBRC 15342</strain>
    </source>
</reference>
<dbReference type="OrthoDB" id="9813903at2"/>
<dbReference type="SMART" id="SM00267">
    <property type="entry name" value="GGDEF"/>
    <property type="match status" value="1"/>
</dbReference>
<dbReference type="PROSITE" id="PS50113">
    <property type="entry name" value="PAC"/>
    <property type="match status" value="1"/>
</dbReference>
<feature type="domain" description="PAC" evidence="2">
    <location>
        <begin position="210"/>
        <end position="263"/>
    </location>
</feature>
<dbReference type="SMART" id="SM00086">
    <property type="entry name" value="PAC"/>
    <property type="match status" value="2"/>
</dbReference>
<evidence type="ECO:0000259" key="2">
    <source>
        <dbReference type="PROSITE" id="PS50113"/>
    </source>
</evidence>
<dbReference type="InterPro" id="IPR000014">
    <property type="entry name" value="PAS"/>
</dbReference>
<dbReference type="InterPro" id="IPR000700">
    <property type="entry name" value="PAS-assoc_C"/>
</dbReference>
<accession>A0A4Y4CTQ7</accession>
<sequence length="419" mass="46987">MQAVTSPSALPSAEALFDQMADAVYLIDPVTSAIVWGNRAAWAMLGLSREDVLDHSVLSLQLDVTGLPQWSEIAAAIRGQECFTFVGRHRHREGHEIHVEVNTTHFCLDGHAYFLSVARDVRRRMALEKDMQSRENQLWFALNEAADGLWDWEIATGRLFFSPQLKRMLGYSPDEMEPVLATWSDALHPDDRQVVLGILQAHLDGKRVRYEAEYRLRNRNGRYLWVHDRGRVCERDGLGAPTRAVGMVQDITARKELELQLQQLASSDTLTGLPNRRHGERFLEAELALCRRLGLPLGVCFFDVDHFKRVNDSFGHLVGDTVLQQVAEQAQASIRRSDLVCRWGGEEFVIISPNSNRAQLLQVAEKVRKAVMALAGTPRVTVSLGVAAFPEDGDDVEALLGVADGALYRAKTRGRNRTE</sequence>
<dbReference type="PANTHER" id="PTHR44757:SF2">
    <property type="entry name" value="BIOFILM ARCHITECTURE MAINTENANCE PROTEIN MBAA"/>
    <property type="match status" value="1"/>
</dbReference>
<evidence type="ECO:0008006" key="6">
    <source>
        <dbReference type="Google" id="ProtNLM"/>
    </source>
</evidence>
<dbReference type="SUPFAM" id="SSF55073">
    <property type="entry name" value="Nucleotide cyclase"/>
    <property type="match status" value="1"/>
</dbReference>
<protein>
    <recommendedName>
        <fullName evidence="6">Diguanylate cyclase</fullName>
    </recommendedName>
</protein>
<evidence type="ECO:0000259" key="3">
    <source>
        <dbReference type="PROSITE" id="PS50887"/>
    </source>
</evidence>
<feature type="domain" description="PAS" evidence="1">
    <location>
        <begin position="134"/>
        <end position="206"/>
    </location>
</feature>
<dbReference type="Pfam" id="PF13426">
    <property type="entry name" value="PAS_9"/>
    <property type="match status" value="1"/>
</dbReference>
<dbReference type="InterPro" id="IPR001610">
    <property type="entry name" value="PAC"/>
</dbReference>
<evidence type="ECO:0000313" key="4">
    <source>
        <dbReference type="EMBL" id="GEC96278.1"/>
    </source>
</evidence>
<evidence type="ECO:0000313" key="5">
    <source>
        <dbReference type="Proteomes" id="UP000318422"/>
    </source>
</evidence>
<dbReference type="InterPro" id="IPR052155">
    <property type="entry name" value="Biofilm_reg_signaling"/>
</dbReference>
<dbReference type="CDD" id="cd00130">
    <property type="entry name" value="PAS"/>
    <property type="match status" value="2"/>
</dbReference>
<dbReference type="SUPFAM" id="SSF55785">
    <property type="entry name" value="PYP-like sensor domain (PAS domain)"/>
    <property type="match status" value="2"/>
</dbReference>
<keyword evidence="5" id="KW-1185">Reference proteome</keyword>
<dbReference type="Gene3D" id="3.30.450.20">
    <property type="entry name" value="PAS domain"/>
    <property type="match status" value="2"/>
</dbReference>
<dbReference type="InterPro" id="IPR013655">
    <property type="entry name" value="PAS_fold_3"/>
</dbReference>
<organism evidence="4 5">
    <name type="scientific">Zoogloea ramigera</name>
    <dbReference type="NCBI Taxonomy" id="350"/>
    <lineage>
        <taxon>Bacteria</taxon>
        <taxon>Pseudomonadati</taxon>
        <taxon>Pseudomonadota</taxon>
        <taxon>Betaproteobacteria</taxon>
        <taxon>Rhodocyclales</taxon>
        <taxon>Zoogloeaceae</taxon>
        <taxon>Zoogloea</taxon>
    </lineage>
</organism>
<dbReference type="Pfam" id="PF08447">
    <property type="entry name" value="PAS_3"/>
    <property type="match status" value="1"/>
</dbReference>
<dbReference type="Proteomes" id="UP000318422">
    <property type="component" value="Unassembled WGS sequence"/>
</dbReference>
<dbReference type="PROSITE" id="PS50887">
    <property type="entry name" value="GGDEF"/>
    <property type="match status" value="1"/>
</dbReference>
<evidence type="ECO:0000259" key="1">
    <source>
        <dbReference type="PROSITE" id="PS50112"/>
    </source>
</evidence>
<gene>
    <name evidence="4" type="ORF">ZRA01_23510</name>
</gene>
<feature type="domain" description="GGDEF" evidence="3">
    <location>
        <begin position="295"/>
        <end position="419"/>
    </location>
</feature>
<proteinExistence type="predicted"/>
<dbReference type="PROSITE" id="PS50112">
    <property type="entry name" value="PAS"/>
    <property type="match status" value="1"/>
</dbReference>
<dbReference type="EMBL" id="BJNV01000039">
    <property type="protein sequence ID" value="GEC96278.1"/>
    <property type="molecule type" value="Genomic_DNA"/>
</dbReference>
<dbReference type="InterPro" id="IPR029787">
    <property type="entry name" value="Nucleotide_cyclase"/>
</dbReference>
<dbReference type="CDD" id="cd01949">
    <property type="entry name" value="GGDEF"/>
    <property type="match status" value="1"/>
</dbReference>
<dbReference type="InterPro" id="IPR000160">
    <property type="entry name" value="GGDEF_dom"/>
</dbReference>
<dbReference type="AlphaFoldDB" id="A0A4Y4CTQ7"/>
<comment type="caution">
    <text evidence="4">The sequence shown here is derived from an EMBL/GenBank/DDBJ whole genome shotgun (WGS) entry which is preliminary data.</text>
</comment>
<dbReference type="FunFam" id="3.30.70.270:FF:000001">
    <property type="entry name" value="Diguanylate cyclase domain protein"/>
    <property type="match status" value="1"/>
</dbReference>
<dbReference type="Gene3D" id="3.30.70.270">
    <property type="match status" value="1"/>
</dbReference>
<name>A0A4Y4CTQ7_ZOORA</name>
<dbReference type="Pfam" id="PF00990">
    <property type="entry name" value="GGDEF"/>
    <property type="match status" value="1"/>
</dbReference>
<dbReference type="NCBIfam" id="TIGR00229">
    <property type="entry name" value="sensory_box"/>
    <property type="match status" value="2"/>
</dbReference>
<dbReference type="SMART" id="SM00091">
    <property type="entry name" value="PAS"/>
    <property type="match status" value="2"/>
</dbReference>
<dbReference type="NCBIfam" id="TIGR00254">
    <property type="entry name" value="GGDEF"/>
    <property type="match status" value="1"/>
</dbReference>
<dbReference type="GO" id="GO:0003824">
    <property type="term" value="F:catalytic activity"/>
    <property type="evidence" value="ECO:0007669"/>
    <property type="project" value="UniProtKB-ARBA"/>
</dbReference>
<dbReference type="InterPro" id="IPR035965">
    <property type="entry name" value="PAS-like_dom_sf"/>
</dbReference>
<dbReference type="InterPro" id="IPR043128">
    <property type="entry name" value="Rev_trsase/Diguanyl_cyclase"/>
</dbReference>